<feature type="compositionally biased region" description="Polar residues" evidence="5">
    <location>
        <begin position="284"/>
        <end position="306"/>
    </location>
</feature>
<evidence type="ECO:0000256" key="1">
    <source>
        <dbReference type="ARBA" id="ARBA00004123"/>
    </source>
</evidence>
<dbReference type="OrthoDB" id="1918685at2759"/>
<dbReference type="InterPro" id="IPR000953">
    <property type="entry name" value="Chromo/chromo_shadow_dom"/>
</dbReference>
<dbReference type="SMART" id="SM00298">
    <property type="entry name" value="CHROMO"/>
    <property type="match status" value="2"/>
</dbReference>
<proteinExistence type="predicted"/>
<evidence type="ECO:0000256" key="4">
    <source>
        <dbReference type="ARBA" id="ARBA00023242"/>
    </source>
</evidence>
<gene>
    <name evidence="7" type="primary">HP1D2</name>
</gene>
<dbReference type="InterPro" id="IPR023779">
    <property type="entry name" value="Chromodomain_CS"/>
</dbReference>
<keyword evidence="4" id="KW-0539">Nucleus</keyword>
<dbReference type="GO" id="GO:0005694">
    <property type="term" value="C:chromosome"/>
    <property type="evidence" value="ECO:0007669"/>
    <property type="project" value="UniProtKB-SubCell"/>
</dbReference>
<dbReference type="PROSITE" id="PS50013">
    <property type="entry name" value="CHROMO_2"/>
    <property type="match status" value="2"/>
</dbReference>
<feature type="compositionally biased region" description="Polar residues" evidence="5">
    <location>
        <begin position="162"/>
        <end position="178"/>
    </location>
</feature>
<feature type="region of interest" description="Disordered" evidence="5">
    <location>
        <begin position="151"/>
        <end position="209"/>
    </location>
</feature>
<dbReference type="Pfam" id="PF00385">
    <property type="entry name" value="Chromo"/>
    <property type="match status" value="2"/>
</dbReference>
<dbReference type="InterPro" id="IPR051219">
    <property type="entry name" value="Heterochromatin_chromo-domain"/>
</dbReference>
<protein>
    <submittedName>
        <fullName evidence="7">HP1D2</fullName>
    </submittedName>
</protein>
<dbReference type="InterPro" id="IPR023780">
    <property type="entry name" value="Chromo_domain"/>
</dbReference>
<feature type="domain" description="Chromo" evidence="6">
    <location>
        <begin position="20"/>
        <end position="70"/>
    </location>
</feature>
<name>A0A142I112_DROBM</name>
<evidence type="ECO:0000259" key="6">
    <source>
        <dbReference type="PROSITE" id="PS50013"/>
    </source>
</evidence>
<evidence type="ECO:0000256" key="2">
    <source>
        <dbReference type="ARBA" id="ARBA00004286"/>
    </source>
</evidence>
<evidence type="ECO:0000256" key="5">
    <source>
        <dbReference type="SAM" id="MobiDB-lite"/>
    </source>
</evidence>
<dbReference type="SUPFAM" id="SSF54160">
    <property type="entry name" value="Chromo domain-like"/>
    <property type="match status" value="3"/>
</dbReference>
<dbReference type="PROSITE" id="PS00598">
    <property type="entry name" value="CHROMO_1"/>
    <property type="match status" value="1"/>
</dbReference>
<keyword evidence="3" id="KW-0158">Chromosome</keyword>
<dbReference type="PANTHER" id="PTHR22812">
    <property type="entry name" value="CHROMOBOX PROTEIN"/>
    <property type="match status" value="1"/>
</dbReference>
<dbReference type="Gene3D" id="2.40.50.40">
    <property type="match status" value="3"/>
</dbReference>
<feature type="region of interest" description="Disordered" evidence="5">
    <location>
        <begin position="271"/>
        <end position="348"/>
    </location>
</feature>
<sequence length="419" mass="45881">MPGGQPDEPRGSPAVPEPVFIVEKIIGKRIANSRLQFLVKWEGFPKTSNSWEPIEHVSHCCDLIGNFEKELVRQGLARELATSNEPVAKILDKRLVDGCVQYLVKWRSYPQEDNSWEPLEALSHCLDLLGDFEAQLMARSQAQEAQFVAQSQAQEAPFIPPSQGQEATSSAGSSQWPSGRSKRMRSLSKDPLVGQQAASNTLAVTKRRRRGSLPRREACIVLLDESSDLGAPEAAVASQSEAAPSAVINPPVVIKRRRRRLPRRKASIALLHESSHRVTPEAALTSQSAAAPPAQETNEPSISEQPPSDVLAMEPVGAGAPSASNMPSPDTEQEELPSCSSVSNPAPHSWKMPPCKSTFGLMRGLELDKVCHSFAVREHLFLFVTWKGCPKVDAVPLADLAKVYPIEVLRYFQSLEKLP</sequence>
<dbReference type="GO" id="GO:0005634">
    <property type="term" value="C:nucleus"/>
    <property type="evidence" value="ECO:0007669"/>
    <property type="project" value="UniProtKB-SubCell"/>
</dbReference>
<dbReference type="EMBL" id="KU527665">
    <property type="protein sequence ID" value="AMR36243.1"/>
    <property type="molecule type" value="Genomic_DNA"/>
</dbReference>
<comment type="subcellular location">
    <subcellularLocation>
        <location evidence="2">Chromosome</location>
    </subcellularLocation>
    <subcellularLocation>
        <location evidence="1">Nucleus</location>
    </subcellularLocation>
</comment>
<accession>A0A142I112</accession>
<evidence type="ECO:0000313" key="7">
    <source>
        <dbReference type="EMBL" id="AMR36243.1"/>
    </source>
</evidence>
<dbReference type="InterPro" id="IPR016197">
    <property type="entry name" value="Chromo-like_dom_sf"/>
</dbReference>
<evidence type="ECO:0000256" key="3">
    <source>
        <dbReference type="ARBA" id="ARBA00022454"/>
    </source>
</evidence>
<reference evidence="7" key="1">
    <citation type="journal article" date="2016" name="Proc. Natl. Acad. Sci. U.S.A.">
        <title>Rapid evolution of a Y-chromosome heterochromatin protein underlies sex chromosome meiotic drive.</title>
        <authorList>
            <person name="Helleu Q."/>
            <person name="Gerard P.R."/>
            <person name="Dubruille R."/>
            <person name="Ogereau D."/>
            <person name="Prud'homme B."/>
            <person name="Loppin B."/>
            <person name="Montchamp-Moreau C."/>
        </authorList>
    </citation>
    <scope>NUCLEOTIDE SEQUENCE</scope>
</reference>
<organism evidence="7">
    <name type="scientific">Drosophila biarmipes</name>
    <name type="common">Fruit fly</name>
    <dbReference type="NCBI Taxonomy" id="125945"/>
    <lineage>
        <taxon>Eukaryota</taxon>
        <taxon>Metazoa</taxon>
        <taxon>Ecdysozoa</taxon>
        <taxon>Arthropoda</taxon>
        <taxon>Hexapoda</taxon>
        <taxon>Insecta</taxon>
        <taxon>Pterygota</taxon>
        <taxon>Neoptera</taxon>
        <taxon>Endopterygota</taxon>
        <taxon>Diptera</taxon>
        <taxon>Brachycera</taxon>
        <taxon>Muscomorpha</taxon>
        <taxon>Ephydroidea</taxon>
        <taxon>Drosophilidae</taxon>
        <taxon>Drosophila</taxon>
        <taxon>Sophophora</taxon>
    </lineage>
</organism>
<dbReference type="CDD" id="cd00024">
    <property type="entry name" value="CD_CSD"/>
    <property type="match status" value="2"/>
</dbReference>
<dbReference type="CDD" id="cd00034">
    <property type="entry name" value="CSD"/>
    <property type="match status" value="1"/>
</dbReference>
<dbReference type="AlphaFoldDB" id="A0A142I112"/>
<feature type="domain" description="Chromo" evidence="6">
    <location>
        <begin position="85"/>
        <end position="144"/>
    </location>
</feature>